<dbReference type="RefSeq" id="WP_016420879.1">
    <property type="nucleotide sequence ID" value="NZ_FNND01000005.1"/>
</dbReference>
<name>A0A1H2X923_9FLAO</name>
<dbReference type="AlphaFoldDB" id="A0A1H2X923"/>
<reference evidence="1 2" key="1">
    <citation type="submission" date="2016-10" db="EMBL/GenBank/DDBJ databases">
        <authorList>
            <person name="Varghese N."/>
            <person name="Submissions S."/>
        </authorList>
    </citation>
    <scope>NUCLEOTIDE SEQUENCE [LARGE SCALE GENOMIC DNA]</scope>
    <source>
        <strain evidence="1 2">DSM 11449</strain>
    </source>
</reference>
<evidence type="ECO:0000313" key="1">
    <source>
        <dbReference type="EMBL" id="SDW89246.1"/>
    </source>
</evidence>
<keyword evidence="2" id="KW-1185">Reference proteome</keyword>
<dbReference type="OrthoDB" id="978691at2"/>
<proteinExistence type="predicted"/>
<dbReference type="EMBL" id="FNND01000005">
    <property type="protein sequence ID" value="SDW89246.1"/>
    <property type="molecule type" value="Genomic_DNA"/>
</dbReference>
<evidence type="ECO:0000313" key="2">
    <source>
        <dbReference type="Proteomes" id="UP000182771"/>
    </source>
</evidence>
<comment type="caution">
    <text evidence="1">The sequence shown here is derived from an EMBL/GenBank/DDBJ whole genome shotgun (WGS) entry which is preliminary data.</text>
</comment>
<dbReference type="Proteomes" id="UP000182771">
    <property type="component" value="Unassembled WGS sequence"/>
</dbReference>
<sequence>MLVDFNTLQDTARVWIYPCNRLLTEEERTQISADLKAYLSSWASHGQSVRCAFEIPYARFIVIAADENQHIGGCSLDDLAHFIQDLERKHNLLLLDKMNVSYRHEGEIYYVPLVDFKKLAQQKKVDNQTIVFNNLVTNLYEYQHAWETPMEHSWHNRFLK</sequence>
<protein>
    <recommendedName>
        <fullName evidence="3">ABC transporter ATPase</fullName>
    </recommendedName>
</protein>
<gene>
    <name evidence="1" type="ORF">SAMN05444420_10530</name>
</gene>
<dbReference type="GeneID" id="85016750"/>
<evidence type="ECO:0008006" key="3">
    <source>
        <dbReference type="Google" id="ProtNLM"/>
    </source>
</evidence>
<accession>A0A1H2X923</accession>
<organism evidence="1 2">
    <name type="scientific">Capnocytophaga granulosa</name>
    <dbReference type="NCBI Taxonomy" id="45242"/>
    <lineage>
        <taxon>Bacteria</taxon>
        <taxon>Pseudomonadati</taxon>
        <taxon>Bacteroidota</taxon>
        <taxon>Flavobacteriia</taxon>
        <taxon>Flavobacteriales</taxon>
        <taxon>Flavobacteriaceae</taxon>
        <taxon>Capnocytophaga</taxon>
    </lineage>
</organism>